<dbReference type="InterPro" id="IPR000832">
    <property type="entry name" value="GPCR_2_secretin-like"/>
</dbReference>
<sequence>MSTTSWSQTFADRQTLNILQTVISSLSIFGSLTIIITYFLFQDLQSTARKFLVYISIGDFFTVFPYLITAWVEHKNDSVNCKVQSFVTTTAVMWSFFWTSALAIYLYLVIVRKSQERAEKLMPYFHVINWGLPLALLGAALENGMLGSGESKDSGGWCWITLTLGRRKAIWWMLACGKFWEILSYFVDVVLCFIVSRKIKAEVAERHGLSSESTQAAIQGKRKLIWAPVLFVLLRIWGTIRFLLFCFLPHRSKNYLIEKILIVCHIIGDSSQGSVYFILFCLCTPKFRENVRKMLCSSQKKKSVRIERKGRPSSSKEEHKYLLQNPENIVFYT</sequence>
<evidence type="ECO:0000256" key="4">
    <source>
        <dbReference type="ARBA" id="ARBA00023136"/>
    </source>
</evidence>
<dbReference type="PROSITE" id="PS50261">
    <property type="entry name" value="G_PROTEIN_RECEP_F2_4"/>
    <property type="match status" value="1"/>
</dbReference>
<gene>
    <name evidence="5" type="ORF">PACLA_8A045870</name>
</gene>
<keyword evidence="6" id="KW-1185">Reference proteome</keyword>
<dbReference type="Pfam" id="PF00002">
    <property type="entry name" value="7tm_2"/>
    <property type="match status" value="1"/>
</dbReference>
<evidence type="ECO:0000256" key="3">
    <source>
        <dbReference type="ARBA" id="ARBA00022989"/>
    </source>
</evidence>
<keyword evidence="2" id="KW-0812">Transmembrane</keyword>
<dbReference type="SUPFAM" id="SSF81321">
    <property type="entry name" value="Family A G protein-coupled receptor-like"/>
    <property type="match status" value="1"/>
</dbReference>
<keyword evidence="3" id="KW-1133">Transmembrane helix</keyword>
<dbReference type="PANTHER" id="PTHR23112:SF47">
    <property type="entry name" value="G-PROTEIN COUPLED RECEPTOR 157"/>
    <property type="match status" value="1"/>
</dbReference>
<evidence type="ECO:0000313" key="6">
    <source>
        <dbReference type="Proteomes" id="UP001152795"/>
    </source>
</evidence>
<keyword evidence="4" id="KW-0472">Membrane</keyword>
<comment type="subcellular location">
    <subcellularLocation>
        <location evidence="1">Membrane</location>
        <topology evidence="1">Multi-pass membrane protein</topology>
    </subcellularLocation>
</comment>
<dbReference type="EMBL" id="CACRXK020000824">
    <property type="protein sequence ID" value="CAB3985073.1"/>
    <property type="molecule type" value="Genomic_DNA"/>
</dbReference>
<protein>
    <submittedName>
        <fullName evidence="5">G- coupled receptor 157-like</fullName>
    </submittedName>
</protein>
<dbReference type="InterPro" id="IPR017981">
    <property type="entry name" value="GPCR_2-like_7TM"/>
</dbReference>
<dbReference type="GO" id="GO:0004930">
    <property type="term" value="F:G protein-coupled receptor activity"/>
    <property type="evidence" value="ECO:0007669"/>
    <property type="project" value="InterPro"/>
</dbReference>
<evidence type="ECO:0000313" key="5">
    <source>
        <dbReference type="EMBL" id="CAB3985073.1"/>
    </source>
</evidence>
<dbReference type="GO" id="GO:0007189">
    <property type="term" value="P:adenylate cyclase-activating G protein-coupled receptor signaling pathway"/>
    <property type="evidence" value="ECO:0007669"/>
    <property type="project" value="TreeGrafter"/>
</dbReference>
<evidence type="ECO:0000256" key="1">
    <source>
        <dbReference type="ARBA" id="ARBA00004141"/>
    </source>
</evidence>
<evidence type="ECO:0000256" key="2">
    <source>
        <dbReference type="ARBA" id="ARBA00022692"/>
    </source>
</evidence>
<dbReference type="PANTHER" id="PTHR23112">
    <property type="entry name" value="G PROTEIN-COUPLED RECEPTOR 157-RELATED"/>
    <property type="match status" value="1"/>
</dbReference>
<dbReference type="OrthoDB" id="100006at2759"/>
<reference evidence="5" key="1">
    <citation type="submission" date="2020-04" db="EMBL/GenBank/DDBJ databases">
        <authorList>
            <person name="Alioto T."/>
            <person name="Alioto T."/>
            <person name="Gomez Garrido J."/>
        </authorList>
    </citation>
    <scope>NUCLEOTIDE SEQUENCE</scope>
    <source>
        <strain evidence="5">A484AB</strain>
    </source>
</reference>
<dbReference type="Proteomes" id="UP001152795">
    <property type="component" value="Unassembled WGS sequence"/>
</dbReference>
<dbReference type="GO" id="GO:0005886">
    <property type="term" value="C:plasma membrane"/>
    <property type="evidence" value="ECO:0007669"/>
    <property type="project" value="TreeGrafter"/>
</dbReference>
<proteinExistence type="predicted"/>
<comment type="caution">
    <text evidence="5">The sequence shown here is derived from an EMBL/GenBank/DDBJ whole genome shotgun (WGS) entry which is preliminary data.</text>
</comment>
<dbReference type="AlphaFoldDB" id="A0A7D9HMB7"/>
<dbReference type="GO" id="GO:0007166">
    <property type="term" value="P:cell surface receptor signaling pathway"/>
    <property type="evidence" value="ECO:0007669"/>
    <property type="project" value="InterPro"/>
</dbReference>
<dbReference type="Gene3D" id="1.20.1070.10">
    <property type="entry name" value="Rhodopsin 7-helix transmembrane proteins"/>
    <property type="match status" value="1"/>
</dbReference>
<accession>A0A7D9HMB7</accession>
<organism evidence="5 6">
    <name type="scientific">Paramuricea clavata</name>
    <name type="common">Red gorgonian</name>
    <name type="synonym">Violescent sea-whip</name>
    <dbReference type="NCBI Taxonomy" id="317549"/>
    <lineage>
        <taxon>Eukaryota</taxon>
        <taxon>Metazoa</taxon>
        <taxon>Cnidaria</taxon>
        <taxon>Anthozoa</taxon>
        <taxon>Octocorallia</taxon>
        <taxon>Malacalcyonacea</taxon>
        <taxon>Plexauridae</taxon>
        <taxon>Paramuricea</taxon>
    </lineage>
</organism>
<dbReference type="PRINTS" id="PR02001">
    <property type="entry name" value="GCR1CAMPR"/>
</dbReference>
<dbReference type="InterPro" id="IPR022343">
    <property type="entry name" value="GCR1-cAMP_receptor"/>
</dbReference>
<name>A0A7D9HMB7_PARCT</name>
<keyword evidence="5" id="KW-0675">Receptor</keyword>